<sequence>MSAHDAVTVKMQPATKNAIADIPDAGCDRLGSEALTARLVRHSSVPTIALNTRHAHDATPARCATDASPGLASCWPSMAVGVGYTVVLQRAPTHARSHSRRLPACHCTTESAAAERCSWSRLAAGARVAAGLCVALNPAHSHVLPLAVACS</sequence>
<dbReference type="AlphaFoldDB" id="A0A7R9YXQ7"/>
<name>A0A7R9YXQ7_9CHLO</name>
<reference evidence="1" key="1">
    <citation type="submission" date="2021-01" db="EMBL/GenBank/DDBJ databases">
        <authorList>
            <person name="Corre E."/>
            <person name="Pelletier E."/>
            <person name="Niang G."/>
            <person name="Scheremetjew M."/>
            <person name="Finn R."/>
            <person name="Kale V."/>
            <person name="Holt S."/>
            <person name="Cochrane G."/>
            <person name="Meng A."/>
            <person name="Brown T."/>
            <person name="Cohen L."/>
        </authorList>
    </citation>
    <scope>NUCLEOTIDE SEQUENCE</scope>
    <source>
        <strain evidence="1">CCMP219</strain>
    </source>
</reference>
<protein>
    <submittedName>
        <fullName evidence="1">Uncharacterized protein</fullName>
    </submittedName>
</protein>
<proteinExistence type="predicted"/>
<gene>
    <name evidence="1" type="ORF">CEUR00632_LOCUS11705</name>
</gene>
<dbReference type="EMBL" id="HBEC01025533">
    <property type="protein sequence ID" value="CAD8292873.1"/>
    <property type="molecule type" value="Transcribed_RNA"/>
</dbReference>
<organism evidence="1">
    <name type="scientific">Chlamydomonas euryale</name>
    <dbReference type="NCBI Taxonomy" id="1486919"/>
    <lineage>
        <taxon>Eukaryota</taxon>
        <taxon>Viridiplantae</taxon>
        <taxon>Chlorophyta</taxon>
        <taxon>core chlorophytes</taxon>
        <taxon>Chlorophyceae</taxon>
        <taxon>CS clade</taxon>
        <taxon>Chlamydomonadales</taxon>
        <taxon>Chlamydomonadaceae</taxon>
        <taxon>Chlamydomonas</taxon>
    </lineage>
</organism>
<accession>A0A7R9YXQ7</accession>
<evidence type="ECO:0000313" key="1">
    <source>
        <dbReference type="EMBL" id="CAD8292873.1"/>
    </source>
</evidence>